<evidence type="ECO:0000256" key="1">
    <source>
        <dbReference type="SAM" id="MobiDB-lite"/>
    </source>
</evidence>
<protein>
    <recommendedName>
        <fullName evidence="5">LysM domain-containing protein</fullName>
    </recommendedName>
</protein>
<dbReference type="EMBL" id="JACHMY010000001">
    <property type="protein sequence ID" value="MBB5841157.1"/>
    <property type="molecule type" value="Genomic_DNA"/>
</dbReference>
<gene>
    <name evidence="3" type="ORF">HDA39_007891</name>
</gene>
<keyword evidence="2" id="KW-1133">Transmembrane helix</keyword>
<dbReference type="Proteomes" id="UP000549971">
    <property type="component" value="Unassembled WGS sequence"/>
</dbReference>
<evidence type="ECO:0008006" key="5">
    <source>
        <dbReference type="Google" id="ProtNLM"/>
    </source>
</evidence>
<feature type="compositionally biased region" description="Low complexity" evidence="1">
    <location>
        <begin position="359"/>
        <end position="389"/>
    </location>
</feature>
<dbReference type="RefSeq" id="WP_184804072.1">
    <property type="nucleotide sequence ID" value="NZ_JACHMY010000001.1"/>
</dbReference>
<keyword evidence="4" id="KW-1185">Reference proteome</keyword>
<evidence type="ECO:0000313" key="3">
    <source>
        <dbReference type="EMBL" id="MBB5841157.1"/>
    </source>
</evidence>
<reference evidence="3 4" key="1">
    <citation type="submission" date="2020-08" db="EMBL/GenBank/DDBJ databases">
        <title>Sequencing the genomes of 1000 actinobacteria strains.</title>
        <authorList>
            <person name="Klenk H.-P."/>
        </authorList>
    </citation>
    <scope>NUCLEOTIDE SEQUENCE [LARGE SCALE GENOMIC DNA]</scope>
    <source>
        <strain evidence="3 4">DSM 28967</strain>
    </source>
</reference>
<evidence type="ECO:0000256" key="2">
    <source>
        <dbReference type="SAM" id="Phobius"/>
    </source>
</evidence>
<proteinExistence type="predicted"/>
<sequence length="493" mass="49568">MNAMIRGLKALIALGALTGAGFALRWVTAGAMAEASTRDLISMAFVAVAAVAWTAYAWLLLAVLATVLEQAPGVLGRAGAALAGRITSQTSRTLLRSALGVAAVTPLTIGVAHASPANPPQHTTTSGAAWRATEPSSTVRLDQPISPNEWRLTEKPSTIRLTDPPVQSAGRPQYEPSSKLEIGKPSAKAGTTRPDGPATPGPSDSSTTRTGDRPGGEGVARPGDQASSLPGEQASAGPGEQAASRPGESATSRPGESAGTRSGAGTGRVGEQAEAQAGDQLAGEAGTTLPGSTRRGDAASDLSGDPVAGQRTDGLGRSEHPPTTNPGGPARAGDPTATQPGGPARAGESGTTQPGGTARAGEPGTTRPGGTARTGEPGTTRLGGTARTGEPVGPRAGEPGIRVPDRPTDGAPVRYTDLESGRHVVLRGESLWSIAAAELGAGASESAIAARWPHWYAANRAVIGPDPDLLLPGQVLQSPASLDRPVPQTPQEK</sequence>
<feature type="region of interest" description="Disordered" evidence="1">
    <location>
        <begin position="112"/>
        <end position="415"/>
    </location>
</feature>
<keyword evidence="2" id="KW-0812">Transmembrane</keyword>
<dbReference type="InterPro" id="IPR018392">
    <property type="entry name" value="LysM"/>
</dbReference>
<dbReference type="InterPro" id="IPR036779">
    <property type="entry name" value="LysM_dom_sf"/>
</dbReference>
<organism evidence="3 4">
    <name type="scientific">Kribbella italica</name>
    <dbReference type="NCBI Taxonomy" id="1540520"/>
    <lineage>
        <taxon>Bacteria</taxon>
        <taxon>Bacillati</taxon>
        <taxon>Actinomycetota</taxon>
        <taxon>Actinomycetes</taxon>
        <taxon>Propionibacteriales</taxon>
        <taxon>Kribbellaceae</taxon>
        <taxon>Kribbella</taxon>
    </lineage>
</organism>
<evidence type="ECO:0000313" key="4">
    <source>
        <dbReference type="Proteomes" id="UP000549971"/>
    </source>
</evidence>
<keyword evidence="2" id="KW-0472">Membrane</keyword>
<dbReference type="AlphaFoldDB" id="A0A7W9MZ94"/>
<feature type="transmembrane region" description="Helical" evidence="2">
    <location>
        <begin position="43"/>
        <end position="68"/>
    </location>
</feature>
<comment type="caution">
    <text evidence="3">The sequence shown here is derived from an EMBL/GenBank/DDBJ whole genome shotgun (WGS) entry which is preliminary data.</text>
</comment>
<dbReference type="Gene3D" id="3.10.350.10">
    <property type="entry name" value="LysM domain"/>
    <property type="match status" value="1"/>
</dbReference>
<name>A0A7W9MZ94_9ACTN</name>
<dbReference type="CDD" id="cd00118">
    <property type="entry name" value="LysM"/>
    <property type="match status" value="1"/>
</dbReference>
<accession>A0A7W9MZ94</accession>